<reference evidence="4 5" key="1">
    <citation type="journal article" date="2018" name="Evol. Lett.">
        <title>Horizontal gene cluster transfer increased hallucinogenic mushroom diversity.</title>
        <authorList>
            <person name="Reynolds H.T."/>
            <person name="Vijayakumar V."/>
            <person name="Gluck-Thaler E."/>
            <person name="Korotkin H.B."/>
            <person name="Matheny P.B."/>
            <person name="Slot J.C."/>
        </authorList>
    </citation>
    <scope>NUCLEOTIDE SEQUENCE [LARGE SCALE GENOMIC DNA]</scope>
    <source>
        <strain evidence="4 5">SRW20</strain>
    </source>
</reference>
<protein>
    <recommendedName>
        <fullName evidence="3">Muskelin N-terminal domain-containing protein</fullName>
    </recommendedName>
</protein>
<evidence type="ECO:0000256" key="2">
    <source>
        <dbReference type="SAM" id="MobiDB-lite"/>
    </source>
</evidence>
<dbReference type="STRING" id="231916.A0A409YMS2"/>
<dbReference type="InterPro" id="IPR052456">
    <property type="entry name" value="CTLH_complex_component"/>
</dbReference>
<organism evidence="4 5">
    <name type="scientific">Gymnopilus dilepis</name>
    <dbReference type="NCBI Taxonomy" id="231916"/>
    <lineage>
        <taxon>Eukaryota</taxon>
        <taxon>Fungi</taxon>
        <taxon>Dikarya</taxon>
        <taxon>Basidiomycota</taxon>
        <taxon>Agaricomycotina</taxon>
        <taxon>Agaricomycetes</taxon>
        <taxon>Agaricomycetidae</taxon>
        <taxon>Agaricales</taxon>
        <taxon>Agaricineae</taxon>
        <taxon>Hymenogastraceae</taxon>
        <taxon>Gymnopilus</taxon>
    </lineage>
</organism>
<keyword evidence="1" id="KW-0677">Repeat</keyword>
<feature type="domain" description="Muskelin N-terminal" evidence="3">
    <location>
        <begin position="16"/>
        <end position="100"/>
    </location>
</feature>
<dbReference type="Pfam" id="PF24681">
    <property type="entry name" value="Kelch_KLHDC2_KLHL20_DRC7"/>
    <property type="match status" value="1"/>
</dbReference>
<feature type="compositionally biased region" description="Low complexity" evidence="2">
    <location>
        <begin position="381"/>
        <end position="402"/>
    </location>
</feature>
<dbReference type="InParanoid" id="A0A409YMS2"/>
<keyword evidence="5" id="KW-1185">Reference proteome</keyword>
<feature type="compositionally biased region" description="Basic and acidic residues" evidence="2">
    <location>
        <begin position="859"/>
        <end position="887"/>
    </location>
</feature>
<feature type="domain" description="Muskelin N-terminal" evidence="3">
    <location>
        <begin position="103"/>
        <end position="233"/>
    </location>
</feature>
<feature type="region of interest" description="Disordered" evidence="2">
    <location>
        <begin position="633"/>
        <end position="668"/>
    </location>
</feature>
<evidence type="ECO:0000256" key="1">
    <source>
        <dbReference type="ARBA" id="ARBA00022737"/>
    </source>
</evidence>
<name>A0A409YMS2_9AGAR</name>
<feature type="compositionally biased region" description="Basic and acidic residues" evidence="2">
    <location>
        <begin position="842"/>
        <end position="851"/>
    </location>
</feature>
<feature type="region of interest" description="Disordered" evidence="2">
    <location>
        <begin position="381"/>
        <end position="416"/>
    </location>
</feature>
<proteinExistence type="predicted"/>
<gene>
    <name evidence="4" type="ORF">CVT26_004207</name>
</gene>
<dbReference type="Gene3D" id="2.120.10.80">
    <property type="entry name" value="Kelch-type beta propeller"/>
    <property type="match status" value="2"/>
</dbReference>
<feature type="compositionally biased region" description="Basic and acidic residues" evidence="2">
    <location>
        <begin position="650"/>
        <end position="668"/>
    </location>
</feature>
<dbReference type="GO" id="GO:0005737">
    <property type="term" value="C:cytoplasm"/>
    <property type="evidence" value="ECO:0007669"/>
    <property type="project" value="TreeGrafter"/>
</dbReference>
<dbReference type="Gene3D" id="2.60.120.260">
    <property type="entry name" value="Galactose-binding domain-like"/>
    <property type="match status" value="1"/>
</dbReference>
<feature type="compositionally biased region" description="Low complexity" evidence="2">
    <location>
        <begin position="809"/>
        <end position="840"/>
    </location>
</feature>
<sequence>MQRTTERGTTPPAVPLTYTIASSTPHSGRYGPENILLDKPLDQSSRWSGAFQGNANQWITLRLESLAVLSAFSLSNKFLSCNSKFLLLFRNDNIRKVLQASLTAHPCNMKELKVFVGMTEDHMTEVLHAGLKNDSTPETFTLRHVNDAGITFPTQFVKIAPILAHGQNFHISIWHVAMTGIVDSDYVEQVRLGYEEFRETSVLRYVLKHLRQRRLLTPYQSILSRANIHLEHPLLTQLHTSLVLQGKWSDSESLLTSLSAASLFTSYLQSSQPHSIWTRLLNTEDADGDVPPARGGHAMCIDASEKGNEMIYVFGGWNGEKSLDDFWRYSIKEGRWKLLCASTTQERNAPGARSCHKMVFDPKTGSIYVLGRLNDADGLRAPASHSSAGAGGAASAASAGGQPQPGGQAGDADSVEPPRMYSSEFYRYHTRGMLAGKWDFLSIDTAASGGPPLIFDHQMVIDSEAQVLYVFGGRVVDGDWETSKYSGLYSYNVSTSKWKQLQPLTDTSHGSTQGIPPRFGHSMVFDAPSKTLYIFAGQRDEKYLSDMYTYNVETGIATEIFSNFSAAGGPDACFTQRAVIDTSLREIYVFCGLTRTPTPNPRNSTSGNPSSSTLRAHLSNWVYRYDPHPRPGSGKWMQILPPSSAQTNDGAHENIREQDTDKSPDLDSRVGVDMPIPRFAHQVVYNPNTKAIYLHGGNAGWEHWVSDTDAGEGRASTGGDESAGHVKVLKEKRLDDFWRMELKRPGPEEVIRQAKFKIRRQQFREMCEDGPPVKALNFLQTQVSSVVDHSNAKETETFRALLTHLLAPPSLSTSSSYSRSTAPSRPISRPSSSGSSGSSTLQHEDTREGSTRPRKRSRGAKDYQQDREKSASEREVVSTPESEKSEDGSGVWTSELLPDTNCITDGASVYLSGGVQRLREMRDPLEDLITPSSAAADGGSSDSTGVTAADAVKEGKEKLTGARYAQRTEVFERILKFVVESEKQPEESLLDLVESDRGWSESVGVGVGRGVGL</sequence>
<dbReference type="Proteomes" id="UP000284706">
    <property type="component" value="Unassembled WGS sequence"/>
</dbReference>
<dbReference type="PANTHER" id="PTHR15526:SF5">
    <property type="entry name" value="MUSKELIN"/>
    <property type="match status" value="1"/>
</dbReference>
<dbReference type="OrthoDB" id="10052615at2759"/>
<dbReference type="FunCoup" id="A0A409YMS2">
    <property type="interactions" value="452"/>
</dbReference>
<dbReference type="InterPro" id="IPR006652">
    <property type="entry name" value="Kelch_1"/>
</dbReference>
<evidence type="ECO:0000313" key="4">
    <source>
        <dbReference type="EMBL" id="PPR04369.1"/>
    </source>
</evidence>
<feature type="region of interest" description="Disordered" evidence="2">
    <location>
        <begin position="809"/>
        <end position="897"/>
    </location>
</feature>
<evidence type="ECO:0000259" key="3">
    <source>
        <dbReference type="Pfam" id="PF06588"/>
    </source>
</evidence>
<dbReference type="SUPFAM" id="SSF117281">
    <property type="entry name" value="Kelch motif"/>
    <property type="match status" value="2"/>
</dbReference>
<dbReference type="PANTHER" id="PTHR15526">
    <property type="entry name" value="MUSKELIN"/>
    <property type="match status" value="1"/>
</dbReference>
<comment type="caution">
    <text evidence="4">The sequence shown here is derived from an EMBL/GenBank/DDBJ whole genome shotgun (WGS) entry which is preliminary data.</text>
</comment>
<dbReference type="InterPro" id="IPR010565">
    <property type="entry name" value="Muskelin_N"/>
</dbReference>
<accession>A0A409YMS2</accession>
<dbReference type="EMBL" id="NHYE01000633">
    <property type="protein sequence ID" value="PPR04369.1"/>
    <property type="molecule type" value="Genomic_DNA"/>
</dbReference>
<evidence type="ECO:0000313" key="5">
    <source>
        <dbReference type="Proteomes" id="UP000284706"/>
    </source>
</evidence>
<dbReference type="Pfam" id="PF06588">
    <property type="entry name" value="Muskelin_N"/>
    <property type="match status" value="2"/>
</dbReference>
<dbReference type="InterPro" id="IPR015915">
    <property type="entry name" value="Kelch-typ_b-propeller"/>
</dbReference>
<dbReference type="AlphaFoldDB" id="A0A409YMS2"/>
<dbReference type="Pfam" id="PF01344">
    <property type="entry name" value="Kelch_1"/>
    <property type="match status" value="1"/>
</dbReference>